<sequence length="109" mass="11927">MQQKHVHDISEHAISDAFLPGLRSLLEDARQFAPCHEPAVAAMIADFEAKLDCTRERAPSLSSPMASMEEMKRKMTKIFTEALLAKANTQIGAQAVYVVEGAGRTPVCI</sequence>
<accession>A0AAQ4E0K0</accession>
<protein>
    <submittedName>
        <fullName evidence="1">Uncharacterized protein</fullName>
    </submittedName>
</protein>
<dbReference type="Proteomes" id="UP001321473">
    <property type="component" value="Unassembled WGS sequence"/>
</dbReference>
<organism evidence="1 2">
    <name type="scientific">Amblyomma americanum</name>
    <name type="common">Lone star tick</name>
    <dbReference type="NCBI Taxonomy" id="6943"/>
    <lineage>
        <taxon>Eukaryota</taxon>
        <taxon>Metazoa</taxon>
        <taxon>Ecdysozoa</taxon>
        <taxon>Arthropoda</taxon>
        <taxon>Chelicerata</taxon>
        <taxon>Arachnida</taxon>
        <taxon>Acari</taxon>
        <taxon>Parasitiformes</taxon>
        <taxon>Ixodida</taxon>
        <taxon>Ixodoidea</taxon>
        <taxon>Ixodidae</taxon>
        <taxon>Amblyomminae</taxon>
        <taxon>Amblyomma</taxon>
    </lineage>
</organism>
<reference evidence="1 2" key="1">
    <citation type="journal article" date="2023" name="Arcadia Sci">
        <title>De novo assembly of a long-read Amblyomma americanum tick genome.</title>
        <authorList>
            <person name="Chou S."/>
            <person name="Poskanzer K.E."/>
            <person name="Rollins M."/>
            <person name="Thuy-Boun P.S."/>
        </authorList>
    </citation>
    <scope>NUCLEOTIDE SEQUENCE [LARGE SCALE GENOMIC DNA]</scope>
    <source>
        <strain evidence="1">F_SG_1</strain>
        <tissue evidence="1">Salivary glands</tissue>
    </source>
</reference>
<proteinExistence type="predicted"/>
<name>A0AAQ4E0K0_AMBAM</name>
<evidence type="ECO:0000313" key="2">
    <source>
        <dbReference type="Proteomes" id="UP001321473"/>
    </source>
</evidence>
<keyword evidence="2" id="KW-1185">Reference proteome</keyword>
<dbReference type="EMBL" id="JARKHS020024296">
    <property type="protein sequence ID" value="KAK8768240.1"/>
    <property type="molecule type" value="Genomic_DNA"/>
</dbReference>
<dbReference type="AlphaFoldDB" id="A0AAQ4E0K0"/>
<gene>
    <name evidence="1" type="ORF">V5799_015295</name>
</gene>
<evidence type="ECO:0000313" key="1">
    <source>
        <dbReference type="EMBL" id="KAK8768240.1"/>
    </source>
</evidence>
<comment type="caution">
    <text evidence="1">The sequence shown here is derived from an EMBL/GenBank/DDBJ whole genome shotgun (WGS) entry which is preliminary data.</text>
</comment>